<proteinExistence type="predicted"/>
<dbReference type="EMBL" id="CAJOBF010004133">
    <property type="protein sequence ID" value="CAF4125353.1"/>
    <property type="molecule type" value="Genomic_DNA"/>
</dbReference>
<reference evidence="1" key="1">
    <citation type="submission" date="2021-02" db="EMBL/GenBank/DDBJ databases">
        <authorList>
            <person name="Nowell W R."/>
        </authorList>
    </citation>
    <scope>NUCLEOTIDE SEQUENCE</scope>
</reference>
<name>A0A819WIH3_9BILA</name>
<gene>
    <name evidence="1" type="ORF">UXM345_LOCUS23660</name>
</gene>
<protein>
    <submittedName>
        <fullName evidence="1">Uncharacterized protein</fullName>
    </submittedName>
</protein>
<evidence type="ECO:0000313" key="2">
    <source>
        <dbReference type="Proteomes" id="UP000663842"/>
    </source>
</evidence>
<evidence type="ECO:0000313" key="1">
    <source>
        <dbReference type="EMBL" id="CAF4125353.1"/>
    </source>
</evidence>
<accession>A0A819WIH3</accession>
<organism evidence="1 2">
    <name type="scientific">Rotaria magnacalcarata</name>
    <dbReference type="NCBI Taxonomy" id="392030"/>
    <lineage>
        <taxon>Eukaryota</taxon>
        <taxon>Metazoa</taxon>
        <taxon>Spiralia</taxon>
        <taxon>Gnathifera</taxon>
        <taxon>Rotifera</taxon>
        <taxon>Eurotatoria</taxon>
        <taxon>Bdelloidea</taxon>
        <taxon>Philodinida</taxon>
        <taxon>Philodinidae</taxon>
        <taxon>Rotaria</taxon>
    </lineage>
</organism>
<sequence>MNNSTRIAPTTYESDTDDDQSIQLGSFKVSSVWQYATRNDKKFAQCALCDKRKYGNNKGCSIICRTKEVMTEKITHSTNSYFRKQKPSVIGQQYTGLPHPLDIRTVPEPKTRNILIPKFNLTAPKNDGDTAWLFPCYLTSYQKSLKPIDAILIIQNNFITL</sequence>
<comment type="caution">
    <text evidence="1">The sequence shown here is derived from an EMBL/GenBank/DDBJ whole genome shotgun (WGS) entry which is preliminary data.</text>
</comment>
<dbReference type="AlphaFoldDB" id="A0A819WIH3"/>
<dbReference type="Proteomes" id="UP000663842">
    <property type="component" value="Unassembled WGS sequence"/>
</dbReference>